<dbReference type="OrthoDB" id="10616281at2759"/>
<keyword evidence="4" id="KW-1185">Reference proteome</keyword>
<feature type="transmembrane region" description="Helical" evidence="2">
    <location>
        <begin position="291"/>
        <end position="310"/>
    </location>
</feature>
<gene>
    <name evidence="3" type="ORF">FNV43_RR23573</name>
</gene>
<protein>
    <submittedName>
        <fullName evidence="3">Uncharacterized protein</fullName>
    </submittedName>
</protein>
<feature type="region of interest" description="Disordered" evidence="1">
    <location>
        <begin position="243"/>
        <end position="264"/>
    </location>
</feature>
<evidence type="ECO:0000256" key="1">
    <source>
        <dbReference type="SAM" id="MobiDB-lite"/>
    </source>
</evidence>
<evidence type="ECO:0000256" key="2">
    <source>
        <dbReference type="SAM" id="Phobius"/>
    </source>
</evidence>
<proteinExistence type="predicted"/>
<reference evidence="3" key="1">
    <citation type="submission" date="2020-03" db="EMBL/GenBank/DDBJ databases">
        <title>A high-quality chromosome-level genome assembly of a woody plant with both climbing and erect habits, Rhamnella rubrinervis.</title>
        <authorList>
            <person name="Lu Z."/>
            <person name="Yang Y."/>
            <person name="Zhu X."/>
            <person name="Sun Y."/>
        </authorList>
    </citation>
    <scope>NUCLEOTIDE SEQUENCE</scope>
    <source>
        <strain evidence="3">BYM</strain>
        <tissue evidence="3">Leaf</tissue>
    </source>
</reference>
<dbReference type="Proteomes" id="UP000796880">
    <property type="component" value="Unassembled WGS sequence"/>
</dbReference>
<feature type="transmembrane region" description="Helical" evidence="2">
    <location>
        <begin position="20"/>
        <end position="44"/>
    </location>
</feature>
<dbReference type="AlphaFoldDB" id="A0A8K0GT37"/>
<sequence length="335" mass="36900">MEKKSTRKAEKKTQISIPGGGGIGGLVMVGGALAIAGLVAAFTFNKRRRHANNKNSTKLTDDASKHPINNCLIKTEDQPNQGKGLLHTSTNFHDSVSIQCLILDEKPTTETDGQERISDILVTASGDSEKERILVGDDSGVPLDKDCLEDDPIPLKTTEGEKKEDELFPTPTLAVEEKQENDNGECVVEKANESSENKGDSTIELNTGAIIEEEVKLEAANQAERITEEQELKTVKAGEHVNLNGNSNDNVFSDDHHPNENESWQESKTKILWHTNRSMAINKLTVNSSKLRIWVLSMFMLVLLLLSFSFTPHKAVSFVLSLFSDFQSTVINRSS</sequence>
<keyword evidence="2" id="KW-0812">Transmembrane</keyword>
<keyword evidence="2" id="KW-1133">Transmembrane helix</keyword>
<keyword evidence="2" id="KW-0472">Membrane</keyword>
<feature type="region of interest" description="Disordered" evidence="1">
    <location>
        <begin position="137"/>
        <end position="156"/>
    </location>
</feature>
<accession>A0A8K0GT37</accession>
<evidence type="ECO:0000313" key="3">
    <source>
        <dbReference type="EMBL" id="KAF3436481.1"/>
    </source>
</evidence>
<dbReference type="EMBL" id="VOIH02000010">
    <property type="protein sequence ID" value="KAF3436481.1"/>
    <property type="molecule type" value="Genomic_DNA"/>
</dbReference>
<feature type="compositionally biased region" description="Basic and acidic residues" evidence="1">
    <location>
        <begin position="253"/>
        <end position="264"/>
    </location>
</feature>
<comment type="caution">
    <text evidence="3">The sequence shown here is derived from an EMBL/GenBank/DDBJ whole genome shotgun (WGS) entry which is preliminary data.</text>
</comment>
<evidence type="ECO:0000313" key="4">
    <source>
        <dbReference type="Proteomes" id="UP000796880"/>
    </source>
</evidence>
<name>A0A8K0GT37_9ROSA</name>
<organism evidence="3 4">
    <name type="scientific">Rhamnella rubrinervis</name>
    <dbReference type="NCBI Taxonomy" id="2594499"/>
    <lineage>
        <taxon>Eukaryota</taxon>
        <taxon>Viridiplantae</taxon>
        <taxon>Streptophyta</taxon>
        <taxon>Embryophyta</taxon>
        <taxon>Tracheophyta</taxon>
        <taxon>Spermatophyta</taxon>
        <taxon>Magnoliopsida</taxon>
        <taxon>eudicotyledons</taxon>
        <taxon>Gunneridae</taxon>
        <taxon>Pentapetalae</taxon>
        <taxon>rosids</taxon>
        <taxon>fabids</taxon>
        <taxon>Rosales</taxon>
        <taxon>Rhamnaceae</taxon>
        <taxon>rhamnoid group</taxon>
        <taxon>Rhamneae</taxon>
        <taxon>Rhamnella</taxon>
    </lineage>
</organism>